<dbReference type="NCBIfam" id="TIGR00922">
    <property type="entry name" value="nusG"/>
    <property type="match status" value="1"/>
</dbReference>
<protein>
    <recommendedName>
        <fullName evidence="5 6">Transcription termination/antitermination protein NusG</fullName>
    </recommendedName>
</protein>
<dbReference type="GO" id="GO:0006353">
    <property type="term" value="P:DNA-templated transcription termination"/>
    <property type="evidence" value="ECO:0007669"/>
    <property type="project" value="UniProtKB-UniRule"/>
</dbReference>
<feature type="domain" description="NusG-like N-terminal" evidence="8">
    <location>
        <begin position="7"/>
        <end position="115"/>
    </location>
</feature>
<evidence type="ECO:0000256" key="3">
    <source>
        <dbReference type="ARBA" id="ARBA00023015"/>
    </source>
</evidence>
<evidence type="ECO:0000256" key="6">
    <source>
        <dbReference type="NCBIfam" id="TIGR00922"/>
    </source>
</evidence>
<dbReference type="CDD" id="cd06091">
    <property type="entry name" value="KOW_NusG"/>
    <property type="match status" value="1"/>
</dbReference>
<keyword evidence="4 5" id="KW-0804">Transcription</keyword>
<dbReference type="InterPro" id="IPR043425">
    <property type="entry name" value="NusG-like"/>
</dbReference>
<comment type="similarity">
    <text evidence="5 7">Belongs to the NusG family.</text>
</comment>
<dbReference type="InterPro" id="IPR005824">
    <property type="entry name" value="KOW"/>
</dbReference>
<accession>G7V7L8</accession>
<dbReference type="PRINTS" id="PR00338">
    <property type="entry name" value="NUSGTNSCPFCT"/>
</dbReference>
<dbReference type="InterPro" id="IPR006645">
    <property type="entry name" value="NGN-like_dom"/>
</dbReference>
<dbReference type="GO" id="GO:0006354">
    <property type="term" value="P:DNA-templated transcription elongation"/>
    <property type="evidence" value="ECO:0007669"/>
    <property type="project" value="UniProtKB-UniRule"/>
</dbReference>
<dbReference type="GO" id="GO:0032784">
    <property type="term" value="P:regulation of DNA-templated transcription elongation"/>
    <property type="evidence" value="ECO:0007669"/>
    <property type="project" value="InterPro"/>
</dbReference>
<dbReference type="PANTHER" id="PTHR30265:SF2">
    <property type="entry name" value="TRANSCRIPTION TERMINATION_ANTITERMINATION PROTEIN NUSG"/>
    <property type="match status" value="1"/>
</dbReference>
<keyword evidence="1 5" id="KW-0806">Transcription termination</keyword>
<evidence type="ECO:0000313" key="11">
    <source>
        <dbReference type="Proteomes" id="UP000005868"/>
    </source>
</evidence>
<dbReference type="KEGG" id="tli:Tlie_0445"/>
<dbReference type="AlphaFoldDB" id="G7V7L8"/>
<evidence type="ECO:0000256" key="4">
    <source>
        <dbReference type="ARBA" id="ARBA00023163"/>
    </source>
</evidence>
<keyword evidence="3 5" id="KW-0805">Transcription regulation</keyword>
<evidence type="ECO:0000259" key="9">
    <source>
        <dbReference type="SMART" id="SM00739"/>
    </source>
</evidence>
<dbReference type="HOGENOM" id="CLU_067287_1_1_0"/>
<dbReference type="SMART" id="SM00739">
    <property type="entry name" value="KOW"/>
    <property type="match status" value="1"/>
</dbReference>
<dbReference type="HAMAP" id="MF_00948">
    <property type="entry name" value="NusG"/>
    <property type="match status" value="1"/>
</dbReference>
<proteinExistence type="inferred from homology"/>
<name>G7V7L8_THELD</name>
<dbReference type="SMART" id="SM00738">
    <property type="entry name" value="NGN"/>
    <property type="match status" value="1"/>
</dbReference>
<dbReference type="Gene3D" id="2.30.30.30">
    <property type="match status" value="1"/>
</dbReference>
<dbReference type="Pfam" id="PF02357">
    <property type="entry name" value="NusG"/>
    <property type="match status" value="1"/>
</dbReference>
<evidence type="ECO:0000256" key="2">
    <source>
        <dbReference type="ARBA" id="ARBA00022814"/>
    </source>
</evidence>
<comment type="function">
    <text evidence="5 7">Participates in transcription elongation, termination and antitermination.</text>
</comment>
<gene>
    <name evidence="5" type="primary">nusG</name>
    <name evidence="10" type="ordered locus">Tlie_0445</name>
</gene>
<keyword evidence="2 5" id="KW-0889">Transcription antitermination</keyword>
<dbReference type="GO" id="GO:0031564">
    <property type="term" value="P:transcription antitermination"/>
    <property type="evidence" value="ECO:0007669"/>
    <property type="project" value="UniProtKB-UniRule"/>
</dbReference>
<evidence type="ECO:0000256" key="5">
    <source>
        <dbReference type="HAMAP-Rule" id="MF_00948"/>
    </source>
</evidence>
<dbReference type="GO" id="GO:0005829">
    <property type="term" value="C:cytosol"/>
    <property type="evidence" value="ECO:0007669"/>
    <property type="project" value="TreeGrafter"/>
</dbReference>
<dbReference type="Gene3D" id="3.30.70.940">
    <property type="entry name" value="NusG, N-terminal domain"/>
    <property type="match status" value="1"/>
</dbReference>
<feature type="domain" description="KOW" evidence="9">
    <location>
        <begin position="127"/>
        <end position="154"/>
    </location>
</feature>
<evidence type="ECO:0000259" key="8">
    <source>
        <dbReference type="SMART" id="SM00738"/>
    </source>
</evidence>
<dbReference type="Pfam" id="PF00467">
    <property type="entry name" value="KOW"/>
    <property type="match status" value="1"/>
</dbReference>
<sequence>MNGEKKERRWYIVQTYSGYENRVKANLEQRVSTMGMEDKIFNVLVPIEERVSVKGGKPKRTKRKVFPSYVLVEMILDDQSWYVVRHTPGVTGFVGAGSSPIPLSEREVSEIMSKIGKELTKPKIEIDLQPGDTVRVKSGPFEGQAGPVVEVMEDKGKVRFSVSVFGRDTIVEADYNDLEKV</sequence>
<dbReference type="InterPro" id="IPR036735">
    <property type="entry name" value="NGN_dom_sf"/>
</dbReference>
<dbReference type="OrthoDB" id="9809075at2"/>
<dbReference type="eggNOG" id="COG0250">
    <property type="taxonomic scope" value="Bacteria"/>
</dbReference>
<dbReference type="PANTHER" id="PTHR30265">
    <property type="entry name" value="RHO-INTERACTING TRANSCRIPTION TERMINATION FACTOR NUSG"/>
    <property type="match status" value="1"/>
</dbReference>
<dbReference type="InterPro" id="IPR008991">
    <property type="entry name" value="Translation_prot_SH3-like_sf"/>
</dbReference>
<reference evidence="11" key="1">
    <citation type="submission" date="2011-10" db="EMBL/GenBank/DDBJ databases">
        <title>The complete genome of chromosome of Thermovirga lienii DSM 17291.</title>
        <authorList>
            <consortium name="US DOE Joint Genome Institute (JGI-PGF)"/>
            <person name="Lucas S."/>
            <person name="Copeland A."/>
            <person name="Lapidus A."/>
            <person name="Glavina del Rio T."/>
            <person name="Dalin E."/>
            <person name="Tice H."/>
            <person name="Bruce D."/>
            <person name="Goodwin L."/>
            <person name="Pitluck S."/>
            <person name="Peters L."/>
            <person name="Mikhailova N."/>
            <person name="Saunders E."/>
            <person name="Kyrpides N."/>
            <person name="Mavromatis K."/>
            <person name="Ivanova N."/>
            <person name="Last F.I."/>
            <person name="Brettin T."/>
            <person name="Detter J.C."/>
            <person name="Han C."/>
            <person name="Larimer F."/>
            <person name="Land M."/>
            <person name="Hauser L."/>
            <person name="Markowitz V."/>
            <person name="Cheng J.-F."/>
            <person name="Hugenholtz P."/>
            <person name="Woyke T."/>
            <person name="Wu D."/>
            <person name="Spring S."/>
            <person name="Schroeder M."/>
            <person name="Brambilla E.-M."/>
            <person name="Klenk H.-P."/>
            <person name="Eisen J.A."/>
        </authorList>
    </citation>
    <scope>NUCLEOTIDE SEQUENCE [LARGE SCALE GENOMIC DNA]</scope>
    <source>
        <strain evidence="11">ATCC BAA-1197 / DSM 17291 / Cas60314</strain>
    </source>
</reference>
<dbReference type="SUPFAM" id="SSF82679">
    <property type="entry name" value="N-utilization substance G protein NusG, N-terminal domain"/>
    <property type="match status" value="1"/>
</dbReference>
<dbReference type="Proteomes" id="UP000005868">
    <property type="component" value="Chromosome"/>
</dbReference>
<dbReference type="CDD" id="cd09891">
    <property type="entry name" value="NGN_Bact_1"/>
    <property type="match status" value="1"/>
</dbReference>
<evidence type="ECO:0000256" key="1">
    <source>
        <dbReference type="ARBA" id="ARBA00022472"/>
    </source>
</evidence>
<dbReference type="STRING" id="580340.Tlie_0445"/>
<keyword evidence="11" id="KW-1185">Reference proteome</keyword>
<evidence type="ECO:0000256" key="7">
    <source>
        <dbReference type="RuleBase" id="RU000538"/>
    </source>
</evidence>
<evidence type="ECO:0000313" key="10">
    <source>
        <dbReference type="EMBL" id="AER66180.1"/>
    </source>
</evidence>
<dbReference type="InterPro" id="IPR047050">
    <property type="entry name" value="NGN"/>
</dbReference>
<dbReference type="SUPFAM" id="SSF50104">
    <property type="entry name" value="Translation proteins SH3-like domain"/>
    <property type="match status" value="1"/>
</dbReference>
<dbReference type="InterPro" id="IPR001062">
    <property type="entry name" value="Transcrpt_antiterm_NusG"/>
</dbReference>
<dbReference type="EMBL" id="CP003096">
    <property type="protein sequence ID" value="AER66180.1"/>
    <property type="molecule type" value="Genomic_DNA"/>
</dbReference>
<organism evidence="10 11">
    <name type="scientific">Thermovirga lienii (strain ATCC BAA-1197 / DSM 17291 / Cas60314)</name>
    <dbReference type="NCBI Taxonomy" id="580340"/>
    <lineage>
        <taxon>Bacteria</taxon>
        <taxon>Thermotogati</taxon>
        <taxon>Synergistota</taxon>
        <taxon>Synergistia</taxon>
        <taxon>Synergistales</taxon>
        <taxon>Thermovirgaceae</taxon>
        <taxon>Thermovirga</taxon>
    </lineage>
</organism>
<dbReference type="InterPro" id="IPR014722">
    <property type="entry name" value="Rib_uL2_dom2"/>
</dbReference>
<dbReference type="FunFam" id="3.30.70.940:FF:000002">
    <property type="entry name" value="Transcription termination/antitermination protein NusG"/>
    <property type="match status" value="1"/>
</dbReference>
<reference evidence="10 11" key="2">
    <citation type="journal article" date="2012" name="Stand. Genomic Sci.">
        <title>Genome sequence of the moderately thermophilic, amino-acid-degrading and sulfur-reducing bacterium Thermovirga lienii type strain (Cas60314(T)).</title>
        <authorList>
            <person name="Goker M."/>
            <person name="Saunders E."/>
            <person name="Lapidus A."/>
            <person name="Nolan M."/>
            <person name="Lucas S."/>
            <person name="Hammon N."/>
            <person name="Deshpande S."/>
            <person name="Cheng J.F."/>
            <person name="Han C."/>
            <person name="Tapia R."/>
            <person name="Goodwin L.A."/>
            <person name="Pitluck S."/>
            <person name="Liolios K."/>
            <person name="Mavromatis K."/>
            <person name="Pagani I."/>
            <person name="Ivanova N."/>
            <person name="Mikhailova N."/>
            <person name="Pati A."/>
            <person name="Chen A."/>
            <person name="Palaniappan K."/>
            <person name="Land M."/>
            <person name="Chang Y.J."/>
            <person name="Jeffries C.D."/>
            <person name="Brambilla E.M."/>
            <person name="Rohde M."/>
            <person name="Spring S."/>
            <person name="Detter J.C."/>
            <person name="Woyke T."/>
            <person name="Bristow J."/>
            <person name="Eisen J.A."/>
            <person name="Markowitz V."/>
            <person name="Hugenholtz P."/>
            <person name="Kyrpides N.C."/>
            <person name="Klenk H.P."/>
        </authorList>
    </citation>
    <scope>NUCLEOTIDE SEQUENCE [LARGE SCALE GENOMIC DNA]</scope>
    <source>
        <strain evidence="11">ATCC BAA-1197 / DSM 17291 / Cas60314</strain>
    </source>
</reference>